<sequence length="102" mass="11056">MIMNIEHDKEKKIFSVVVDGVTAHVSYKLIDGGLDIRHTIVPDEIGGRGIASALVKAAYDYALENGYKPVATCSYAVVWLQRHPEYNGITGKDFGGEGTCAV</sequence>
<dbReference type="PANTHER" id="PTHR31435">
    <property type="entry name" value="PROTEIN NATD1"/>
    <property type="match status" value="1"/>
</dbReference>
<dbReference type="InterPro" id="IPR045057">
    <property type="entry name" value="Gcn5-rel_NAT"/>
</dbReference>
<name>A0A1M4XQ68_9BACE</name>
<evidence type="ECO:0000259" key="1">
    <source>
        <dbReference type="PROSITE" id="PS51729"/>
    </source>
</evidence>
<dbReference type="PANTHER" id="PTHR31435:SF9">
    <property type="entry name" value="PROTEIN NATD1"/>
    <property type="match status" value="1"/>
</dbReference>
<evidence type="ECO:0000313" key="2">
    <source>
        <dbReference type="EMBL" id="SHE95570.1"/>
    </source>
</evidence>
<gene>
    <name evidence="2" type="ORF">SAMN05444405_10496</name>
</gene>
<dbReference type="EMBL" id="FQTV01000004">
    <property type="protein sequence ID" value="SHE95570.1"/>
    <property type="molecule type" value="Genomic_DNA"/>
</dbReference>
<keyword evidence="3" id="KW-1185">Reference proteome</keyword>
<dbReference type="Gene3D" id="3.40.630.30">
    <property type="match status" value="1"/>
</dbReference>
<dbReference type="Proteomes" id="UP000184509">
    <property type="component" value="Unassembled WGS sequence"/>
</dbReference>
<dbReference type="InterPro" id="IPR016181">
    <property type="entry name" value="Acyl_CoA_acyltransferase"/>
</dbReference>
<feature type="domain" description="N-acetyltransferase" evidence="1">
    <location>
        <begin position="6"/>
        <end position="91"/>
    </location>
</feature>
<dbReference type="Pfam" id="PF14542">
    <property type="entry name" value="Acetyltransf_CG"/>
    <property type="match status" value="1"/>
</dbReference>
<protein>
    <recommendedName>
        <fullName evidence="1">N-acetyltransferase domain-containing protein</fullName>
    </recommendedName>
</protein>
<proteinExistence type="predicted"/>
<dbReference type="STRING" id="1297750.SAMN05444405_10496"/>
<evidence type="ECO:0000313" key="3">
    <source>
        <dbReference type="Proteomes" id="UP000184509"/>
    </source>
</evidence>
<dbReference type="SUPFAM" id="SSF55729">
    <property type="entry name" value="Acyl-CoA N-acyltransferases (Nat)"/>
    <property type="match status" value="1"/>
</dbReference>
<dbReference type="AlphaFoldDB" id="A0A1M4XQ68"/>
<dbReference type="PROSITE" id="PS51729">
    <property type="entry name" value="GNAT_YJDJ"/>
    <property type="match status" value="1"/>
</dbReference>
<reference evidence="2 3" key="1">
    <citation type="submission" date="2016-11" db="EMBL/GenBank/DDBJ databases">
        <authorList>
            <person name="Jaros S."/>
            <person name="Januszkiewicz K."/>
            <person name="Wedrychowicz H."/>
        </authorList>
    </citation>
    <scope>NUCLEOTIDE SEQUENCE [LARGE SCALE GENOMIC DNA]</scope>
    <source>
        <strain evidence="2 3">DSM 26991</strain>
    </source>
</reference>
<dbReference type="InterPro" id="IPR031165">
    <property type="entry name" value="GNAT_YJDJ"/>
</dbReference>
<accession>A0A1M4XQ68</accession>
<organism evidence="2 3">
    <name type="scientific">Bacteroides luti</name>
    <dbReference type="NCBI Taxonomy" id="1297750"/>
    <lineage>
        <taxon>Bacteria</taxon>
        <taxon>Pseudomonadati</taxon>
        <taxon>Bacteroidota</taxon>
        <taxon>Bacteroidia</taxon>
        <taxon>Bacteroidales</taxon>
        <taxon>Bacteroidaceae</taxon>
        <taxon>Bacteroides</taxon>
    </lineage>
</organism>